<evidence type="ECO:0000256" key="1">
    <source>
        <dbReference type="SAM" id="MobiDB-lite"/>
    </source>
</evidence>
<accession>G8YUX9</accession>
<protein>
    <submittedName>
        <fullName evidence="2">Piso0_000252 protein</fullName>
    </submittedName>
</protein>
<evidence type="ECO:0000313" key="3">
    <source>
        <dbReference type="Proteomes" id="UP000005222"/>
    </source>
</evidence>
<dbReference type="InParanoid" id="G8YUX9"/>
<dbReference type="OMA" id="EIDNAMA"/>
<dbReference type="Proteomes" id="UP000005222">
    <property type="component" value="Chromosome A"/>
</dbReference>
<gene>
    <name evidence="2" type="primary">Piso0_000252</name>
    <name evidence="2" type="ORF">GNLVRS01_PISO0A05258g</name>
</gene>
<dbReference type="AlphaFoldDB" id="G8YUX9"/>
<dbReference type="eggNOG" id="ENOG502S20Y">
    <property type="taxonomic scope" value="Eukaryota"/>
</dbReference>
<feature type="region of interest" description="Disordered" evidence="1">
    <location>
        <begin position="23"/>
        <end position="55"/>
    </location>
</feature>
<dbReference type="HOGENOM" id="CLU_112963_0_0_1"/>
<keyword evidence="3" id="KW-1185">Reference proteome</keyword>
<proteinExistence type="predicted"/>
<reference evidence="2 3" key="1">
    <citation type="journal article" date="2012" name="G3 (Bethesda)">
        <title>Pichia sorbitophila, an interspecies yeast hybrid reveals early steps of genome resolution following polyploidization.</title>
        <authorList>
            <person name="Leh Louis V."/>
            <person name="Despons L."/>
            <person name="Friedrich A."/>
            <person name="Martin T."/>
            <person name="Durrens P."/>
            <person name="Casaregola S."/>
            <person name="Neuveglise C."/>
            <person name="Fairhead C."/>
            <person name="Marck C."/>
            <person name="Cruz J.A."/>
            <person name="Straub M.L."/>
            <person name="Kugler V."/>
            <person name="Sacerdot C."/>
            <person name="Uzunov Z."/>
            <person name="Thierry A."/>
            <person name="Weiss S."/>
            <person name="Bleykasten C."/>
            <person name="De Montigny J."/>
            <person name="Jacques N."/>
            <person name="Jung P."/>
            <person name="Lemaire M."/>
            <person name="Mallet S."/>
            <person name="Morel G."/>
            <person name="Richard G.F."/>
            <person name="Sarkar A."/>
            <person name="Savel G."/>
            <person name="Schacherer J."/>
            <person name="Seret M.L."/>
            <person name="Talla E."/>
            <person name="Samson G."/>
            <person name="Jubin C."/>
            <person name="Poulain J."/>
            <person name="Vacherie B."/>
            <person name="Barbe V."/>
            <person name="Pelletier E."/>
            <person name="Sherman D.J."/>
            <person name="Westhof E."/>
            <person name="Weissenbach J."/>
            <person name="Baret P.V."/>
            <person name="Wincker P."/>
            <person name="Gaillardin C."/>
            <person name="Dujon B."/>
            <person name="Souciet J.L."/>
        </authorList>
    </citation>
    <scope>NUCLEOTIDE SEQUENCE [LARGE SCALE GENOMIC DNA]</scope>
    <source>
        <strain evidence="3">ATCC MYA-4447 / BCRC 22081 / CBS 7064 / NBRC 10061 / NRRL Y-12695</strain>
    </source>
</reference>
<dbReference type="EMBL" id="FO082059">
    <property type="protein sequence ID" value="CCE72662.1"/>
    <property type="molecule type" value="Genomic_DNA"/>
</dbReference>
<name>G8YUX9_PICSO</name>
<organism evidence="2 3">
    <name type="scientific">Pichia sorbitophila (strain ATCC MYA-4447 / BCRC 22081 / CBS 7064 / NBRC 10061 / NRRL Y-12695)</name>
    <name type="common">Hybrid yeast</name>
    <dbReference type="NCBI Taxonomy" id="559304"/>
    <lineage>
        <taxon>Eukaryota</taxon>
        <taxon>Fungi</taxon>
        <taxon>Dikarya</taxon>
        <taxon>Ascomycota</taxon>
        <taxon>Saccharomycotina</taxon>
        <taxon>Pichiomycetes</taxon>
        <taxon>Debaryomycetaceae</taxon>
        <taxon>Millerozyma</taxon>
    </lineage>
</organism>
<sequence length="217" mass="24975">MIRSNFGKLALPFRKTSQMLSTWTPPSHFSNPDSIPKTYEAGSEGNSSTVHAESERLKAHELEELRKDRKNNSIKEFTSLIALCILGYFAVDNYVNRIKLERLNQETTAINLKTLQIQQANFLNAKKQKDLQILSERKDHDKRCFKMSLHIALLRKQLIELGVEPAKVDEAVREFERSVKMDNSSKNISGQTLWIDDNSRTYSFERSGSPRAPLEQY</sequence>
<evidence type="ECO:0000313" key="2">
    <source>
        <dbReference type="EMBL" id="CCE72662.1"/>
    </source>
</evidence>
<dbReference type="OrthoDB" id="3997736at2759"/>
<feature type="compositionally biased region" description="Polar residues" evidence="1">
    <location>
        <begin position="23"/>
        <end position="33"/>
    </location>
</feature>